<sequence>MEFENKVLLTKDILPKDYIGKLEVIPTNPNYTINYRNKSVQDILQPISLESRKVLSLKHIEIVNYLKDLKPTTPIISIDIKNNYKNEYQLKLLIPSSDVNQTYLEDIINGLNKSLSINIISGYYQIKYIDKSKHIDKSKPTKFDINYHFYGSKKIEEEMDGNIIELCPNSFCRVNYHISKYLYNRVFILIKQITRDFTSKQNLICFGRDINFPIEYYHSHFQEILGLTHCPIVYRDCKPKQNLSLTLSGKNNYKKLFEQYFESKPKDKFIILVTSGRNGLERELWEFITSHRQVIDIVYIACGRKSLGRNMAENKSMELKHIIVMDEFPNTNSSNSIVHFRKPLNML</sequence>
<dbReference type="EMBL" id="MN740344">
    <property type="protein sequence ID" value="QHU01507.1"/>
    <property type="molecule type" value="Genomic_DNA"/>
</dbReference>
<organism evidence="1">
    <name type="scientific">viral metagenome</name>
    <dbReference type="NCBI Taxonomy" id="1070528"/>
    <lineage>
        <taxon>unclassified sequences</taxon>
        <taxon>metagenomes</taxon>
        <taxon>organismal metagenomes</taxon>
    </lineage>
</organism>
<evidence type="ECO:0000313" key="1">
    <source>
        <dbReference type="EMBL" id="QHU01507.1"/>
    </source>
</evidence>
<accession>A0A6C0JAC7</accession>
<name>A0A6C0JAC7_9ZZZZ</name>
<dbReference type="AlphaFoldDB" id="A0A6C0JAC7"/>
<proteinExistence type="predicted"/>
<protein>
    <submittedName>
        <fullName evidence="1">Uncharacterized protein</fullName>
    </submittedName>
</protein>
<reference evidence="1" key="1">
    <citation type="journal article" date="2020" name="Nature">
        <title>Giant virus diversity and host interactions through global metagenomics.</title>
        <authorList>
            <person name="Schulz F."/>
            <person name="Roux S."/>
            <person name="Paez-Espino D."/>
            <person name="Jungbluth S."/>
            <person name="Walsh D.A."/>
            <person name="Denef V.J."/>
            <person name="McMahon K.D."/>
            <person name="Konstantinidis K.T."/>
            <person name="Eloe-Fadrosh E.A."/>
            <person name="Kyrpides N.C."/>
            <person name="Woyke T."/>
        </authorList>
    </citation>
    <scope>NUCLEOTIDE SEQUENCE</scope>
    <source>
        <strain evidence="1">GVMAG-M-3300025860-25</strain>
    </source>
</reference>
<dbReference type="Gene3D" id="3.40.50.150">
    <property type="entry name" value="Vaccinia Virus protein VP39"/>
    <property type="match status" value="1"/>
</dbReference>
<dbReference type="InterPro" id="IPR029063">
    <property type="entry name" value="SAM-dependent_MTases_sf"/>
</dbReference>
<dbReference type="Gene3D" id="2.40.50.1070">
    <property type="match status" value="1"/>
</dbReference>